<dbReference type="Proteomes" id="UP000790787">
    <property type="component" value="Chromosome 21"/>
</dbReference>
<name>A0A1S3ZLL7_TOBAC</name>
<dbReference type="KEGG" id="nta:107788026"/>
<dbReference type="RefSeq" id="XP_016465153.2">
    <property type="nucleotide sequence ID" value="XM_016609667.2"/>
</dbReference>
<sequence>MKLNIDIESTGTSRVTELHELDEYHYHTFESTRLYKEMKKMIHDKNIVERAFKPGDLVMLYNSRLKLFLGKLKSRWSRPFHVLEIHPMGAVAIESEDGAHKFTVNGQRLKQYLGMGNEEKVISEDVVWNQDKRYNTYTSLPKLKFTKIAKVWLRSVNMRLLPCDHDTNIVRDKEKVDEEPSFNMIIPSAPRETDITCIRGPDEEDGTILIKVEHQARDDSVMAHLYGMIDSQQRIGGRPTTPEETTQLTERFSLNTHANIGNVD</sequence>
<gene>
    <name evidence="2" type="primary">LOC107788026</name>
</gene>
<organism evidence="1 2">
    <name type="scientific">Nicotiana tabacum</name>
    <name type="common">Common tobacco</name>
    <dbReference type="NCBI Taxonomy" id="4097"/>
    <lineage>
        <taxon>Eukaryota</taxon>
        <taxon>Viridiplantae</taxon>
        <taxon>Streptophyta</taxon>
        <taxon>Embryophyta</taxon>
        <taxon>Tracheophyta</taxon>
        <taxon>Spermatophyta</taxon>
        <taxon>Magnoliopsida</taxon>
        <taxon>eudicotyledons</taxon>
        <taxon>Gunneridae</taxon>
        <taxon>Pentapetalae</taxon>
        <taxon>asterids</taxon>
        <taxon>lamiids</taxon>
        <taxon>Solanales</taxon>
        <taxon>Solanaceae</taxon>
        <taxon>Nicotianoideae</taxon>
        <taxon>Nicotianeae</taxon>
        <taxon>Nicotiana</taxon>
    </lineage>
</organism>
<dbReference type="GeneID" id="107788026"/>
<evidence type="ECO:0000313" key="2">
    <source>
        <dbReference type="RefSeq" id="XP_016465153.2"/>
    </source>
</evidence>
<dbReference type="OrthoDB" id="1094981at2759"/>
<dbReference type="PaxDb" id="4097-A0A1S3ZLL7"/>
<keyword evidence="1" id="KW-1185">Reference proteome</keyword>
<protein>
    <submittedName>
        <fullName evidence="2">Uncharacterized protein LOC107788026</fullName>
    </submittedName>
</protein>
<dbReference type="OMA" id="MYLNEPQ"/>
<evidence type="ECO:0000313" key="1">
    <source>
        <dbReference type="Proteomes" id="UP000790787"/>
    </source>
</evidence>
<accession>A0A1S3ZLL7</accession>
<reference evidence="2" key="2">
    <citation type="submission" date="2025-08" db="UniProtKB">
        <authorList>
            <consortium name="RefSeq"/>
        </authorList>
    </citation>
    <scope>IDENTIFICATION</scope>
    <source>
        <tissue evidence="2">Leaf</tissue>
    </source>
</reference>
<proteinExistence type="predicted"/>
<dbReference type="RefSeq" id="XP_016465153.1">
    <property type="nucleotide sequence ID" value="XM_016609667.1"/>
</dbReference>
<reference evidence="1" key="1">
    <citation type="journal article" date="2014" name="Nat. Commun.">
        <title>The tobacco genome sequence and its comparison with those of tomato and potato.</title>
        <authorList>
            <person name="Sierro N."/>
            <person name="Battey J.N."/>
            <person name="Ouadi S."/>
            <person name="Bakaher N."/>
            <person name="Bovet L."/>
            <person name="Willig A."/>
            <person name="Goepfert S."/>
            <person name="Peitsch M.C."/>
            <person name="Ivanov N.V."/>
        </authorList>
    </citation>
    <scope>NUCLEOTIDE SEQUENCE [LARGE SCALE GENOMIC DNA]</scope>
</reference>
<dbReference type="AlphaFoldDB" id="A0A1S3ZLL7"/>